<feature type="transmembrane region" description="Helical" evidence="1">
    <location>
        <begin position="70"/>
        <end position="91"/>
    </location>
</feature>
<evidence type="ECO:0000256" key="1">
    <source>
        <dbReference type="SAM" id="Phobius"/>
    </source>
</evidence>
<organism evidence="2 3">
    <name type="scientific">Draconibacterium sediminis</name>
    <dbReference type="NCBI Taxonomy" id="1544798"/>
    <lineage>
        <taxon>Bacteria</taxon>
        <taxon>Pseudomonadati</taxon>
        <taxon>Bacteroidota</taxon>
        <taxon>Bacteroidia</taxon>
        <taxon>Marinilabiliales</taxon>
        <taxon>Prolixibacteraceae</taxon>
        <taxon>Draconibacterium</taxon>
    </lineage>
</organism>
<dbReference type="Proteomes" id="UP000032544">
    <property type="component" value="Unassembled WGS sequence"/>
</dbReference>
<keyword evidence="1" id="KW-0812">Transmembrane</keyword>
<comment type="caution">
    <text evidence="2">The sequence shown here is derived from an EMBL/GenBank/DDBJ whole genome shotgun (WGS) entry which is preliminary data.</text>
</comment>
<dbReference type="AlphaFoldDB" id="A0A0D8JC15"/>
<evidence type="ECO:0000313" key="2">
    <source>
        <dbReference type="EMBL" id="KJF44254.1"/>
    </source>
</evidence>
<protein>
    <recommendedName>
        <fullName evidence="4">DUF3899 domain-containing protein</fullName>
    </recommendedName>
</protein>
<feature type="transmembrane region" description="Helical" evidence="1">
    <location>
        <begin position="6"/>
        <end position="28"/>
    </location>
</feature>
<keyword evidence="1" id="KW-0472">Membrane</keyword>
<sequence length="92" mass="10718">MHENNLALLFGVIALLFLVWNFIIVMIIKDHLQQRGEKVNPATMHFQIFSMAKKYREFNQKEMGTSGKHYGTFWISILLFALFLLLGILFVA</sequence>
<proteinExistence type="predicted"/>
<evidence type="ECO:0008006" key="4">
    <source>
        <dbReference type="Google" id="ProtNLM"/>
    </source>
</evidence>
<keyword evidence="1" id="KW-1133">Transmembrane helix</keyword>
<name>A0A0D8JC15_9BACT</name>
<dbReference type="RefSeq" id="WP_045025811.1">
    <property type="nucleotide sequence ID" value="NZ_JRHC01000001.1"/>
</dbReference>
<accession>A0A0D8JC15</accession>
<gene>
    <name evidence="2" type="ORF">LH29_01675</name>
</gene>
<dbReference type="EMBL" id="JRHC01000001">
    <property type="protein sequence ID" value="KJF44254.1"/>
    <property type="molecule type" value="Genomic_DNA"/>
</dbReference>
<keyword evidence="3" id="KW-1185">Reference proteome</keyword>
<reference evidence="2 3" key="1">
    <citation type="submission" date="2014-09" db="EMBL/GenBank/DDBJ databases">
        <title>Draft Genome Sequence of Draconibacterium sp. JN14CK-3.</title>
        <authorList>
            <person name="Dong C."/>
            <person name="Lai Q."/>
            <person name="Shao Z."/>
        </authorList>
    </citation>
    <scope>NUCLEOTIDE SEQUENCE [LARGE SCALE GENOMIC DNA]</scope>
    <source>
        <strain evidence="2 3">JN14CK-3</strain>
    </source>
</reference>
<evidence type="ECO:0000313" key="3">
    <source>
        <dbReference type="Proteomes" id="UP000032544"/>
    </source>
</evidence>